<dbReference type="Gene3D" id="3.20.170.20">
    <property type="entry name" value="Protein of unknown function DUF952"/>
    <property type="match status" value="1"/>
</dbReference>
<dbReference type="EMBL" id="JAPMLT010000009">
    <property type="protein sequence ID" value="MCX7571196.1"/>
    <property type="molecule type" value="Genomic_DNA"/>
</dbReference>
<dbReference type="PANTHER" id="PTHR34129:SF1">
    <property type="entry name" value="DUF952 DOMAIN-CONTAINING PROTEIN"/>
    <property type="match status" value="1"/>
</dbReference>
<accession>A0ABT3X420</accession>
<dbReference type="InterPro" id="IPR009297">
    <property type="entry name" value="DUF952"/>
</dbReference>
<keyword evidence="2" id="KW-1185">Reference proteome</keyword>
<reference evidence="1 2" key="1">
    <citation type="submission" date="2022-11" db="EMBL/GenBank/DDBJ databases">
        <title>Study of microbial diversity in lake waters.</title>
        <authorList>
            <person name="Zhang J."/>
        </authorList>
    </citation>
    <scope>NUCLEOTIDE SEQUENCE [LARGE SCALE GENOMIC DNA]</scope>
    <source>
        <strain evidence="1 2">DT12</strain>
    </source>
</reference>
<dbReference type="SUPFAM" id="SSF56399">
    <property type="entry name" value="ADP-ribosylation"/>
    <property type="match status" value="1"/>
</dbReference>
<evidence type="ECO:0000313" key="2">
    <source>
        <dbReference type="Proteomes" id="UP001208017"/>
    </source>
</evidence>
<proteinExistence type="predicted"/>
<name>A0ABT3X420_9BACL</name>
<dbReference type="RefSeq" id="WP_267152442.1">
    <property type="nucleotide sequence ID" value="NZ_JAPMLT010000009.1"/>
</dbReference>
<comment type="caution">
    <text evidence="1">The sequence shown here is derived from an EMBL/GenBank/DDBJ whole genome shotgun (WGS) entry which is preliminary data.</text>
</comment>
<evidence type="ECO:0000313" key="1">
    <source>
        <dbReference type="EMBL" id="MCX7571196.1"/>
    </source>
</evidence>
<dbReference type="Pfam" id="PF06108">
    <property type="entry name" value="DUF952"/>
    <property type="match status" value="1"/>
</dbReference>
<protein>
    <submittedName>
        <fullName evidence="1">DUF952 domain-containing protein</fullName>
    </submittedName>
</protein>
<dbReference type="Proteomes" id="UP001208017">
    <property type="component" value="Unassembled WGS sequence"/>
</dbReference>
<dbReference type="PANTHER" id="PTHR34129">
    <property type="entry name" value="BLR1139 PROTEIN"/>
    <property type="match status" value="1"/>
</dbReference>
<gene>
    <name evidence="1" type="ORF">OS242_14685</name>
</gene>
<organism evidence="1 2">
    <name type="scientific">Tumebacillus lacus</name>
    <dbReference type="NCBI Taxonomy" id="2995335"/>
    <lineage>
        <taxon>Bacteria</taxon>
        <taxon>Bacillati</taxon>
        <taxon>Bacillota</taxon>
        <taxon>Bacilli</taxon>
        <taxon>Bacillales</taxon>
        <taxon>Alicyclobacillaceae</taxon>
        <taxon>Tumebacillus</taxon>
    </lineage>
</organism>
<sequence length="116" mass="13191">MNTIYCLVPGPYWALYKDKDEYVPRDYEEEGFIHATKGDDLLARVTKRVYAAHEGELLLLVIDESRVRSEVKYEQASDGNLYPHIYGPLNTDAIAEIREMVKGVDGLWQIGAVTGR</sequence>